<organism evidence="5 6">
    <name type="scientific">Cylindrobasidium torrendii FP15055 ss-10</name>
    <dbReference type="NCBI Taxonomy" id="1314674"/>
    <lineage>
        <taxon>Eukaryota</taxon>
        <taxon>Fungi</taxon>
        <taxon>Dikarya</taxon>
        <taxon>Basidiomycota</taxon>
        <taxon>Agaricomycotina</taxon>
        <taxon>Agaricomycetes</taxon>
        <taxon>Agaricomycetidae</taxon>
        <taxon>Agaricales</taxon>
        <taxon>Marasmiineae</taxon>
        <taxon>Physalacriaceae</taxon>
        <taxon>Cylindrobasidium</taxon>
    </lineage>
</organism>
<keyword evidence="1" id="KW-1015">Disulfide bond</keyword>
<dbReference type="Proteomes" id="UP000054007">
    <property type="component" value="Unassembled WGS sequence"/>
</dbReference>
<keyword evidence="3" id="KW-0732">Signal</keyword>
<proteinExistence type="predicted"/>
<gene>
    <name evidence="5" type="ORF">CYLTODRAFT_394516</name>
</gene>
<evidence type="ECO:0000313" key="6">
    <source>
        <dbReference type="Proteomes" id="UP000054007"/>
    </source>
</evidence>
<dbReference type="InterPro" id="IPR049892">
    <property type="entry name" value="AA9"/>
</dbReference>
<dbReference type="PANTHER" id="PTHR33353">
    <property type="entry name" value="PUTATIVE (AFU_ORTHOLOGUE AFUA_1G12560)-RELATED"/>
    <property type="match status" value="1"/>
</dbReference>
<dbReference type="InterPro" id="IPR005103">
    <property type="entry name" value="AA9_LPMO"/>
</dbReference>
<dbReference type="GO" id="GO:0004497">
    <property type="term" value="F:monooxygenase activity"/>
    <property type="evidence" value="ECO:0007669"/>
    <property type="project" value="UniProtKB-KW"/>
</dbReference>
<keyword evidence="6" id="KW-1185">Reference proteome</keyword>
<protein>
    <submittedName>
        <fullName evidence="5">Lytic polysaccharide monooxygenase</fullName>
    </submittedName>
</protein>
<dbReference type="AlphaFoldDB" id="A0A0D7BFJ6"/>
<keyword evidence="5" id="KW-0560">Oxidoreductase</keyword>
<sequence length="408" mass="41792">MSTVLKTLAVLAPLVSLAAAHGEVVAVQANGQYKQAPNIYYAADSRNSDTPVSTMYDAGGKAYALPSDFGDASAMSCESASIPPGTLTVTSGSTLRFYWEGASGELDGQAGVGSYVGSHAWVHAMGTVAIDIASCDGDCSSADPASLKWNRILYDGYDTTQTISDGLKQSMSNKPEPYYPTSGTGLWGMASLIQRGSWVEATIPQDLVAGSYMSRVELAAVHSPGAPQLYIGCARIAVEGSGTKSLTGGTIASQLYSTSGALATVDVYSGSFSFSGDGPALLDFATQTSSGSSSSSSGSSSSDNSSSDSSDSSSGSEDDGSYEDDGSKDVSDESSSSSDAPAETSSTYEAPAETSSSEAAPAATTSSEAATSTGASTCRRRRRSLSGEKAKRVVKMHKRSSFPHVHSL</sequence>
<feature type="compositionally biased region" description="Basic residues" evidence="2">
    <location>
        <begin position="392"/>
        <end position="408"/>
    </location>
</feature>
<evidence type="ECO:0000256" key="2">
    <source>
        <dbReference type="SAM" id="MobiDB-lite"/>
    </source>
</evidence>
<evidence type="ECO:0000313" key="5">
    <source>
        <dbReference type="EMBL" id="KIY68975.1"/>
    </source>
</evidence>
<reference evidence="5 6" key="1">
    <citation type="journal article" date="2015" name="Fungal Genet. Biol.">
        <title>Evolution of novel wood decay mechanisms in Agaricales revealed by the genome sequences of Fistulina hepatica and Cylindrobasidium torrendii.</title>
        <authorList>
            <person name="Floudas D."/>
            <person name="Held B.W."/>
            <person name="Riley R."/>
            <person name="Nagy L.G."/>
            <person name="Koehler G."/>
            <person name="Ransdell A.S."/>
            <person name="Younus H."/>
            <person name="Chow J."/>
            <person name="Chiniquy J."/>
            <person name="Lipzen A."/>
            <person name="Tritt A."/>
            <person name="Sun H."/>
            <person name="Haridas S."/>
            <person name="LaButti K."/>
            <person name="Ohm R.A."/>
            <person name="Kues U."/>
            <person name="Blanchette R.A."/>
            <person name="Grigoriev I.V."/>
            <person name="Minto R.E."/>
            <person name="Hibbett D.S."/>
        </authorList>
    </citation>
    <scope>NUCLEOTIDE SEQUENCE [LARGE SCALE GENOMIC DNA]</scope>
    <source>
        <strain evidence="5 6">FP15055 ss-10</strain>
    </source>
</reference>
<evidence type="ECO:0000256" key="1">
    <source>
        <dbReference type="ARBA" id="ARBA00023157"/>
    </source>
</evidence>
<evidence type="ECO:0000259" key="4">
    <source>
        <dbReference type="Pfam" id="PF03443"/>
    </source>
</evidence>
<accession>A0A0D7BFJ6</accession>
<evidence type="ECO:0000256" key="3">
    <source>
        <dbReference type="SAM" id="SignalP"/>
    </source>
</evidence>
<feature type="chain" id="PRO_5002317024" evidence="3">
    <location>
        <begin position="23"/>
        <end position="408"/>
    </location>
</feature>
<dbReference type="PANTHER" id="PTHR33353:SF34">
    <property type="entry name" value="ENDO-BETA-1,4-GLUCANASE D"/>
    <property type="match status" value="1"/>
</dbReference>
<dbReference type="Pfam" id="PF03443">
    <property type="entry name" value="AA9"/>
    <property type="match status" value="1"/>
</dbReference>
<feature type="compositionally biased region" description="Low complexity" evidence="2">
    <location>
        <begin position="289"/>
        <end position="315"/>
    </location>
</feature>
<feature type="domain" description="Auxiliary Activity family 9 catalytic" evidence="4">
    <location>
        <begin position="21"/>
        <end position="269"/>
    </location>
</feature>
<dbReference type="EMBL" id="KN880492">
    <property type="protein sequence ID" value="KIY68975.1"/>
    <property type="molecule type" value="Genomic_DNA"/>
</dbReference>
<feature type="compositionally biased region" description="Low complexity" evidence="2">
    <location>
        <begin position="333"/>
        <end position="377"/>
    </location>
</feature>
<feature type="region of interest" description="Disordered" evidence="2">
    <location>
        <begin position="286"/>
        <end position="408"/>
    </location>
</feature>
<keyword evidence="5" id="KW-0503">Monooxygenase</keyword>
<name>A0A0D7BFJ6_9AGAR</name>
<dbReference type="OrthoDB" id="4849160at2759"/>
<dbReference type="Gene3D" id="2.70.50.70">
    <property type="match status" value="1"/>
</dbReference>
<feature type="signal peptide" evidence="3">
    <location>
        <begin position="1"/>
        <end position="22"/>
    </location>
</feature>